<dbReference type="EMBL" id="JBHTMX010000037">
    <property type="protein sequence ID" value="MFD1331708.1"/>
    <property type="molecule type" value="Genomic_DNA"/>
</dbReference>
<dbReference type="Proteomes" id="UP001597171">
    <property type="component" value="Unassembled WGS sequence"/>
</dbReference>
<feature type="region of interest" description="Disordered" evidence="1">
    <location>
        <begin position="96"/>
        <end position="132"/>
    </location>
</feature>
<protein>
    <recommendedName>
        <fullName evidence="5">DUF2946 domain-containing protein</fullName>
    </recommendedName>
</protein>
<evidence type="ECO:0000256" key="1">
    <source>
        <dbReference type="SAM" id="MobiDB-lite"/>
    </source>
</evidence>
<keyword evidence="4" id="KW-1185">Reference proteome</keyword>
<dbReference type="RefSeq" id="WP_378774924.1">
    <property type="nucleotide sequence ID" value="NZ_JBHTMX010000037.1"/>
</dbReference>
<proteinExistence type="predicted"/>
<feature type="chain" id="PRO_5045890256" description="DUF2946 domain-containing protein" evidence="2">
    <location>
        <begin position="33"/>
        <end position="132"/>
    </location>
</feature>
<gene>
    <name evidence="3" type="ORF">ACFQ4O_06805</name>
</gene>
<name>A0ABW3Z613_9HYPH</name>
<evidence type="ECO:0000313" key="3">
    <source>
        <dbReference type="EMBL" id="MFD1331708.1"/>
    </source>
</evidence>
<evidence type="ECO:0008006" key="5">
    <source>
        <dbReference type="Google" id="ProtNLM"/>
    </source>
</evidence>
<comment type="caution">
    <text evidence="3">The sequence shown here is derived from an EMBL/GenBank/DDBJ whole genome shotgun (WGS) entry which is preliminary data.</text>
</comment>
<sequence length="132" mass="13802">MGIGPRRRRFGWLRRFSVVALAYLLVAQAALASVAPFHVSHQPLDPFSVLCAVADHGAAAGEHHAPTDGARLACCGIGCVGAAHFTPAPTAPDTALRYPSDLRATSPTTVADGAARRDRERVRSPRGPPATA</sequence>
<evidence type="ECO:0000313" key="4">
    <source>
        <dbReference type="Proteomes" id="UP001597171"/>
    </source>
</evidence>
<reference evidence="4" key="1">
    <citation type="journal article" date="2019" name="Int. J. Syst. Evol. Microbiol.">
        <title>The Global Catalogue of Microorganisms (GCM) 10K type strain sequencing project: providing services to taxonomists for standard genome sequencing and annotation.</title>
        <authorList>
            <consortium name="The Broad Institute Genomics Platform"/>
            <consortium name="The Broad Institute Genome Sequencing Center for Infectious Disease"/>
            <person name="Wu L."/>
            <person name="Ma J."/>
        </authorList>
    </citation>
    <scope>NUCLEOTIDE SEQUENCE [LARGE SCALE GENOMIC DNA]</scope>
    <source>
        <strain evidence="4">CCUG 61696</strain>
    </source>
</reference>
<evidence type="ECO:0000256" key="2">
    <source>
        <dbReference type="SAM" id="SignalP"/>
    </source>
</evidence>
<feature type="compositionally biased region" description="Basic and acidic residues" evidence="1">
    <location>
        <begin position="114"/>
        <end position="123"/>
    </location>
</feature>
<organism evidence="3 4">
    <name type="scientific">Methylopila musalis</name>
    <dbReference type="NCBI Taxonomy" id="1134781"/>
    <lineage>
        <taxon>Bacteria</taxon>
        <taxon>Pseudomonadati</taxon>
        <taxon>Pseudomonadota</taxon>
        <taxon>Alphaproteobacteria</taxon>
        <taxon>Hyphomicrobiales</taxon>
        <taxon>Methylopilaceae</taxon>
        <taxon>Methylopila</taxon>
    </lineage>
</organism>
<keyword evidence="2" id="KW-0732">Signal</keyword>
<accession>A0ABW3Z613</accession>
<feature type="signal peptide" evidence="2">
    <location>
        <begin position="1"/>
        <end position="32"/>
    </location>
</feature>